<dbReference type="InterPro" id="IPR002513">
    <property type="entry name" value="Tn3_Tnp_DDE_dom"/>
</dbReference>
<keyword evidence="7" id="KW-0614">Plasmid</keyword>
<dbReference type="GO" id="GO:0006313">
    <property type="term" value="P:DNA transposition"/>
    <property type="evidence" value="ECO:0007669"/>
    <property type="project" value="InterPro"/>
</dbReference>
<organism evidence="7 8">
    <name type="scientific">Bacillus mycoides</name>
    <dbReference type="NCBI Taxonomy" id="1405"/>
    <lineage>
        <taxon>Bacteria</taxon>
        <taxon>Bacillati</taxon>
        <taxon>Bacillota</taxon>
        <taxon>Bacilli</taxon>
        <taxon>Bacillales</taxon>
        <taxon>Bacillaceae</taxon>
        <taxon>Bacillus</taxon>
        <taxon>Bacillus cereus group</taxon>
    </lineage>
</organism>
<protein>
    <submittedName>
        <fullName evidence="7">Tn3 family transposase</fullName>
    </submittedName>
</protein>
<dbReference type="AlphaFoldDB" id="A0A1W6AIY3"/>
<keyword evidence="3" id="KW-0238">DNA-binding</keyword>
<dbReference type="Pfam" id="PF13700">
    <property type="entry name" value="DUF4158"/>
    <property type="match status" value="1"/>
</dbReference>
<dbReference type="GO" id="GO:0004803">
    <property type="term" value="F:transposase activity"/>
    <property type="evidence" value="ECO:0007669"/>
    <property type="project" value="InterPro"/>
</dbReference>
<sequence>MATREVLTQTQREYFYELPDQMSEREWIRYYTLSEEDIQIIRQQRGATNQLGFAIQLAYLRFPGRPFASGEKIPDFLVSLFAKRLGIVPAAIHNYAKIRDSTRREHISKIRKQFGFRSFTLREYRELANWLLPTAMGTEKGLVLVDLLIQEMRKRKIILPAMYAIEHLVWAVCERAERRTFKKLTKALSPQQFLQLDQLLTKSADKHITNLSWLRKPPGAVSLKNFHKILDRVQFIQKLALPLENGQEIHQNRLLQLAREGSRYSTQHLSRFHSLKRYATLMAFLIHIYAFLIDQGLYVNEKLLGRMFKRGEKIHNDSFQHDGKLINEKLRLFAKLGKVLIEAKETEQDPFVSLQAVIPWDRFVHSVEQAEALARPAEFDYLELLDTYYGQFRKFAPRLLQIYTFQSSGITQTLCEALEILKELNTSKKRKVPECAPLDFIKSKWLKHVLKEDGIDRHYYEFSVWTELCNHLRSGDIWVPGSKQYKNFDEYLLPAQTWEEIKRKQQIPLSIAANVEEYIQNRCGLMQEQLTMVNQLIRNQELSDVSVYGGHIHIPSLKKDVPDDVADLTRAIYDVLPRIKLTELLVEVDSWTHFSQQFVHLHTKTGPKDETALFAAILAEGINLGLSKMADVCPTVTYTQLAWIADWYISDENYTKALGVLSNFQRQNKHASYWGNGTTSSSDGQYFRSSGASSPLAQVNAKHGRDPGLNFYTHISDQYDPFYAQVISSSEEAPHIIDGLLYHEADTRIEEHYTDAAGFVDHVFGMCHMLGFRFSPRIKSIDKTKIYTIDKPSYYPELKFMIGGTIQMKHIRDNWDALLRLISSVQNGTVTASLILKKLASYPRQNRLAVALREIGRIERTLYTLEWLQDPALRRRVQVGLNKGEAKHSLARAVCFHRLGEIRDRSYEDQLHRVNGLQLLISVIVIWNTVYIEKAIELLRSQGMEIPEEYVQHISPIGWEHIALTGDYIWNVQKKTSIHHLRPLRTKYARNRY</sequence>
<dbReference type="InterPro" id="IPR047653">
    <property type="entry name" value="Tn3-like_transpos"/>
</dbReference>
<dbReference type="Pfam" id="PF01526">
    <property type="entry name" value="DDE_Tnp_Tn3"/>
    <property type="match status" value="1"/>
</dbReference>
<dbReference type="RefSeq" id="WP_085313534.1">
    <property type="nucleotide sequence ID" value="NZ_CP020747.1"/>
</dbReference>
<dbReference type="NCBIfam" id="NF033527">
    <property type="entry name" value="transpos_Tn3"/>
    <property type="match status" value="1"/>
</dbReference>
<evidence type="ECO:0000256" key="1">
    <source>
        <dbReference type="ARBA" id="ARBA00009402"/>
    </source>
</evidence>
<feature type="domain" description="DUF4158" evidence="6">
    <location>
        <begin position="7"/>
        <end position="172"/>
    </location>
</feature>
<dbReference type="InterPro" id="IPR025296">
    <property type="entry name" value="DUF4158"/>
</dbReference>
<keyword evidence="4" id="KW-0233">DNA recombination</keyword>
<evidence type="ECO:0000256" key="2">
    <source>
        <dbReference type="ARBA" id="ARBA00022578"/>
    </source>
</evidence>
<name>A0A1W6AIY3_BACMY</name>
<evidence type="ECO:0000259" key="5">
    <source>
        <dbReference type="Pfam" id="PF01526"/>
    </source>
</evidence>
<feature type="domain" description="Tn3 transposase DDE" evidence="5">
    <location>
        <begin position="583"/>
        <end position="968"/>
    </location>
</feature>
<comment type="similarity">
    <text evidence="1">Belongs to the transposase 7 family.</text>
</comment>
<accession>A0A1W6AIY3</accession>
<reference evidence="7 8" key="1">
    <citation type="submission" date="2017-04" db="EMBL/GenBank/DDBJ databases">
        <title>The Characteristic of a Fine Plant Growth-Promoting Rhizobacteria Bacillus mycoides Gnyt1 and its Whole Genome Sequencing Analysis.</title>
        <authorList>
            <person name="Li J.H."/>
            <person name="Yao T."/>
        </authorList>
    </citation>
    <scope>NUCLEOTIDE SEQUENCE [LARGE SCALE GENOMIC DNA]</scope>
    <source>
        <strain evidence="7 8">Gnyt1</strain>
        <plasmid evidence="8">Plasmid unnamed4</plasmid>
    </source>
</reference>
<gene>
    <name evidence="7" type="ORF">B7492_32845</name>
</gene>
<evidence type="ECO:0000313" key="8">
    <source>
        <dbReference type="Proteomes" id="UP000192932"/>
    </source>
</evidence>
<dbReference type="GO" id="GO:0003677">
    <property type="term" value="F:DNA binding"/>
    <property type="evidence" value="ECO:0007669"/>
    <property type="project" value="UniProtKB-KW"/>
</dbReference>
<proteinExistence type="inferred from homology"/>
<evidence type="ECO:0000313" key="7">
    <source>
        <dbReference type="EMBL" id="ARJ25826.1"/>
    </source>
</evidence>
<evidence type="ECO:0000256" key="4">
    <source>
        <dbReference type="ARBA" id="ARBA00023172"/>
    </source>
</evidence>
<evidence type="ECO:0000259" key="6">
    <source>
        <dbReference type="Pfam" id="PF13700"/>
    </source>
</evidence>
<keyword evidence="2" id="KW-0815">Transposition</keyword>
<dbReference type="Proteomes" id="UP000192932">
    <property type="component" value="Plasmid unnamed4"/>
</dbReference>
<evidence type="ECO:0000256" key="3">
    <source>
        <dbReference type="ARBA" id="ARBA00023125"/>
    </source>
</evidence>
<geneLocation type="plasmid" evidence="7 8">
    <name>unnamed4</name>
</geneLocation>
<dbReference type="EMBL" id="CP020747">
    <property type="protein sequence ID" value="ARJ25826.1"/>
    <property type="molecule type" value="Genomic_DNA"/>
</dbReference>